<proteinExistence type="predicted"/>
<evidence type="ECO:0000313" key="2">
    <source>
        <dbReference type="Proteomes" id="UP000228987"/>
    </source>
</evidence>
<accession>A0A2A5CIS3</accession>
<gene>
    <name evidence="1" type="ORF">COA71_00245</name>
</gene>
<dbReference type="NCBIfam" id="TIGR03757">
    <property type="entry name" value="conj_TIGR03757"/>
    <property type="match status" value="1"/>
</dbReference>
<dbReference type="InterPro" id="IPR011090">
    <property type="entry name" value="Integr_conj_element_PFL4709"/>
</dbReference>
<dbReference type="Pfam" id="PF07511">
    <property type="entry name" value="DUF1525"/>
    <property type="match status" value="1"/>
</dbReference>
<protein>
    <submittedName>
        <fullName evidence="1">TIGR03757 family integrating conjugative element protein</fullName>
    </submittedName>
</protein>
<comment type="caution">
    <text evidence="1">The sequence shown here is derived from an EMBL/GenBank/DDBJ whole genome shotgun (WGS) entry which is preliminary data.</text>
</comment>
<reference evidence="2" key="1">
    <citation type="submission" date="2017-08" db="EMBL/GenBank/DDBJ databases">
        <title>A dynamic microbial community with high functional redundancy inhabits the cold, oxic subseafloor aquifer.</title>
        <authorList>
            <person name="Tully B.J."/>
            <person name="Wheat C.G."/>
            <person name="Glazer B.T."/>
            <person name="Huber J.A."/>
        </authorList>
    </citation>
    <scope>NUCLEOTIDE SEQUENCE [LARGE SCALE GENOMIC DNA]</scope>
</reference>
<dbReference type="Proteomes" id="UP000228987">
    <property type="component" value="Unassembled WGS sequence"/>
</dbReference>
<dbReference type="EMBL" id="NVWI01000001">
    <property type="protein sequence ID" value="PCJ43340.1"/>
    <property type="molecule type" value="Genomic_DNA"/>
</dbReference>
<dbReference type="AlphaFoldDB" id="A0A2A5CIS3"/>
<organism evidence="1 2">
    <name type="scientific">SAR86 cluster bacterium</name>
    <dbReference type="NCBI Taxonomy" id="2030880"/>
    <lineage>
        <taxon>Bacteria</taxon>
        <taxon>Pseudomonadati</taxon>
        <taxon>Pseudomonadota</taxon>
        <taxon>Gammaproteobacteria</taxon>
        <taxon>SAR86 cluster</taxon>
    </lineage>
</organism>
<sequence>MFLTGSFLNHCHSHYFRSKAVTIFMKSLIVCILMGWALPAQAQFEPYPHTIMVITSDELEITGLPLVSTESPQIDIYSLDAVATVESRLSVLLPPDEEQAMAVMQQRIEQIGKARLEADLVKAYKALTTAMSYDLDRYPAMIFDGEVVIYGITDVSLATQIYQDWLVEEYEGDNSE</sequence>
<name>A0A2A5CIS3_9GAMM</name>
<evidence type="ECO:0000313" key="1">
    <source>
        <dbReference type="EMBL" id="PCJ43340.1"/>
    </source>
</evidence>